<dbReference type="SMART" id="SM00248">
    <property type="entry name" value="ANK"/>
    <property type="match status" value="6"/>
</dbReference>
<reference evidence="4" key="2">
    <citation type="journal article" date="2007" name="Science">
        <title>Draft genome sequence of the sexually transmitted pathogen Trichomonas vaginalis.</title>
        <authorList>
            <person name="Carlton J.M."/>
            <person name="Hirt R.P."/>
            <person name="Silva J.C."/>
            <person name="Delcher A.L."/>
            <person name="Schatz M."/>
            <person name="Zhao Q."/>
            <person name="Wortman J.R."/>
            <person name="Bidwell S.L."/>
            <person name="Alsmark U.C.M."/>
            <person name="Besteiro S."/>
            <person name="Sicheritz-Ponten T."/>
            <person name="Noel C.J."/>
            <person name="Dacks J.B."/>
            <person name="Foster P.G."/>
            <person name="Simillion C."/>
            <person name="Van de Peer Y."/>
            <person name="Miranda-Saavedra D."/>
            <person name="Barton G.J."/>
            <person name="Westrop G.D."/>
            <person name="Mueller S."/>
            <person name="Dessi D."/>
            <person name="Fiori P.L."/>
            <person name="Ren Q."/>
            <person name="Paulsen I."/>
            <person name="Zhang H."/>
            <person name="Bastida-Corcuera F.D."/>
            <person name="Simoes-Barbosa A."/>
            <person name="Brown M.T."/>
            <person name="Hayes R.D."/>
            <person name="Mukherjee M."/>
            <person name="Okumura C.Y."/>
            <person name="Schneider R."/>
            <person name="Smith A.J."/>
            <person name="Vanacova S."/>
            <person name="Villalvazo M."/>
            <person name="Haas B.J."/>
            <person name="Pertea M."/>
            <person name="Feldblyum T.V."/>
            <person name="Utterback T.R."/>
            <person name="Shu C.L."/>
            <person name="Osoegawa K."/>
            <person name="de Jong P.J."/>
            <person name="Hrdy I."/>
            <person name="Horvathova L."/>
            <person name="Zubacova Z."/>
            <person name="Dolezal P."/>
            <person name="Malik S.B."/>
            <person name="Logsdon J.M. Jr."/>
            <person name="Henze K."/>
            <person name="Gupta A."/>
            <person name="Wang C.C."/>
            <person name="Dunne R.L."/>
            <person name="Upcroft J.A."/>
            <person name="Upcroft P."/>
            <person name="White O."/>
            <person name="Salzberg S.L."/>
            <person name="Tang P."/>
            <person name="Chiu C.-H."/>
            <person name="Lee Y.-S."/>
            <person name="Embley T.M."/>
            <person name="Coombs G.H."/>
            <person name="Mottram J.C."/>
            <person name="Tachezy J."/>
            <person name="Fraser-Liggett C.M."/>
            <person name="Johnson P.J."/>
        </authorList>
    </citation>
    <scope>NUCLEOTIDE SEQUENCE [LARGE SCALE GENOMIC DNA]</scope>
    <source>
        <strain evidence="4">G3</strain>
    </source>
</reference>
<dbReference type="PRINTS" id="PR01415">
    <property type="entry name" value="ANKYRIN"/>
</dbReference>
<accession>A2ELK7</accession>
<dbReference type="RefSeq" id="XP_001318677.1">
    <property type="nucleotide sequence ID" value="XM_001318642.1"/>
</dbReference>
<dbReference type="Proteomes" id="UP000001542">
    <property type="component" value="Unassembled WGS sequence"/>
</dbReference>
<organism evidence="4 5">
    <name type="scientific">Trichomonas vaginalis (strain ATCC PRA-98 / G3)</name>
    <dbReference type="NCBI Taxonomy" id="412133"/>
    <lineage>
        <taxon>Eukaryota</taxon>
        <taxon>Metamonada</taxon>
        <taxon>Parabasalia</taxon>
        <taxon>Trichomonadida</taxon>
        <taxon>Trichomonadidae</taxon>
        <taxon>Trichomonas</taxon>
    </lineage>
</organism>
<feature type="repeat" description="ANK" evidence="3">
    <location>
        <begin position="269"/>
        <end position="301"/>
    </location>
</feature>
<dbReference type="PANTHER" id="PTHR24188:SF29">
    <property type="entry name" value="GH09064P"/>
    <property type="match status" value="1"/>
</dbReference>
<keyword evidence="1" id="KW-0677">Repeat</keyword>
<dbReference type="KEGG" id="tva:4764330"/>
<feature type="repeat" description="ANK" evidence="3">
    <location>
        <begin position="302"/>
        <end position="334"/>
    </location>
</feature>
<sequence length="420" mass="47342">MTLNFEDIAAHISNYIKNENFFDTFKIGDIKTIMKYSRLTADQYVTLLKQSHSTINAKELYVCTRNTKVTIQNLDEVVLILNSLKKYMKFNIFDGIIDVLKQNEKEMSDFTQEIKKLQDKLKAFPNETGNVTKDLTADVTNENYNHSQDILTKITELKESSDFETVYKFLDELSWKGNNEMISKSIEAGLWQKIAPIEYDWNFERNVLHFASENGNLDVVQYLISVGANKEAKDNDGYTPLIWASQNGKLDVVQYLISVGANKEAKDNSGYTPLIHASFQGHLKIVQYLISVVANKETKSNGGWTPLIYALINGQLDVVQYLISIGTDKEAKDNDGYTPLIWASQNGRLNIVQYLISVGANKEAKDNSGYTPLIWASIIGQLEVVKYLISVGADKEAKNYNGKSALDVASVSVRKYLSSI</sequence>
<gene>
    <name evidence="4" type="ORF">TVAG_149400</name>
</gene>
<dbReference type="Pfam" id="PF12796">
    <property type="entry name" value="Ank_2"/>
    <property type="match status" value="2"/>
</dbReference>
<dbReference type="PROSITE" id="PS50297">
    <property type="entry name" value="ANK_REP_REGION"/>
    <property type="match status" value="6"/>
</dbReference>
<dbReference type="STRING" id="5722.A2ELK7"/>
<protein>
    <submittedName>
        <fullName evidence="4">Ankyrin repeat protein, putative</fullName>
    </submittedName>
</protein>
<dbReference type="VEuPathDB" id="TrichDB:TVAG_149400"/>
<dbReference type="PROSITE" id="PS50088">
    <property type="entry name" value="ANK_REPEAT"/>
    <property type="match status" value="6"/>
</dbReference>
<dbReference type="InterPro" id="IPR036770">
    <property type="entry name" value="Ankyrin_rpt-contain_sf"/>
</dbReference>
<dbReference type="Pfam" id="PF00023">
    <property type="entry name" value="Ank"/>
    <property type="match status" value="1"/>
</dbReference>
<dbReference type="eggNOG" id="KOG1082">
    <property type="taxonomic scope" value="Eukaryota"/>
</dbReference>
<feature type="repeat" description="ANK" evidence="3">
    <location>
        <begin position="236"/>
        <end position="268"/>
    </location>
</feature>
<dbReference type="SMR" id="A2ELK7"/>
<dbReference type="AlphaFoldDB" id="A2ELK7"/>
<dbReference type="SUPFAM" id="SSF48403">
    <property type="entry name" value="Ankyrin repeat"/>
    <property type="match status" value="1"/>
</dbReference>
<feature type="repeat" description="ANK" evidence="3">
    <location>
        <begin position="335"/>
        <end position="367"/>
    </location>
</feature>
<evidence type="ECO:0000256" key="1">
    <source>
        <dbReference type="ARBA" id="ARBA00022737"/>
    </source>
</evidence>
<evidence type="ECO:0000256" key="3">
    <source>
        <dbReference type="PROSITE-ProRule" id="PRU00023"/>
    </source>
</evidence>
<keyword evidence="2 3" id="KW-0040">ANK repeat</keyword>
<dbReference type="PANTHER" id="PTHR24188">
    <property type="entry name" value="ANKYRIN REPEAT PROTEIN"/>
    <property type="match status" value="1"/>
</dbReference>
<reference evidence="4" key="1">
    <citation type="submission" date="2006-10" db="EMBL/GenBank/DDBJ databases">
        <authorList>
            <person name="Amadeo P."/>
            <person name="Zhao Q."/>
            <person name="Wortman J."/>
            <person name="Fraser-Liggett C."/>
            <person name="Carlton J."/>
        </authorList>
    </citation>
    <scope>NUCLEOTIDE SEQUENCE</scope>
    <source>
        <strain evidence="4">G3</strain>
    </source>
</reference>
<dbReference type="Gene3D" id="1.25.40.20">
    <property type="entry name" value="Ankyrin repeat-containing domain"/>
    <property type="match status" value="3"/>
</dbReference>
<dbReference type="OrthoDB" id="6781668at2759"/>
<feature type="repeat" description="ANK" evidence="3">
    <location>
        <begin position="368"/>
        <end position="400"/>
    </location>
</feature>
<dbReference type="InterPro" id="IPR002110">
    <property type="entry name" value="Ankyrin_rpt"/>
</dbReference>
<evidence type="ECO:0000313" key="5">
    <source>
        <dbReference type="Proteomes" id="UP000001542"/>
    </source>
</evidence>
<dbReference type="InParanoid" id="A2ELK7"/>
<dbReference type="VEuPathDB" id="TrichDB:TVAGG3_0163250"/>
<name>A2ELK7_TRIV3</name>
<feature type="repeat" description="ANK" evidence="3">
    <location>
        <begin position="203"/>
        <end position="235"/>
    </location>
</feature>
<dbReference type="EMBL" id="DS113423">
    <property type="protein sequence ID" value="EAY06454.1"/>
    <property type="molecule type" value="Genomic_DNA"/>
</dbReference>
<evidence type="ECO:0000313" key="4">
    <source>
        <dbReference type="EMBL" id="EAY06454.1"/>
    </source>
</evidence>
<keyword evidence="5" id="KW-1185">Reference proteome</keyword>
<evidence type="ECO:0000256" key="2">
    <source>
        <dbReference type="ARBA" id="ARBA00023043"/>
    </source>
</evidence>
<proteinExistence type="predicted"/>